<comment type="subunit">
    <text evidence="1">Homodimer.</text>
</comment>
<protein>
    <submittedName>
        <fullName evidence="4">Stress responsive A/B Barrel Domain</fullName>
    </submittedName>
</protein>
<evidence type="ECO:0000313" key="4">
    <source>
        <dbReference type="EMBL" id="SEQ45726.1"/>
    </source>
</evidence>
<dbReference type="Pfam" id="PF07876">
    <property type="entry name" value="Dabb"/>
    <property type="match status" value="1"/>
</dbReference>
<dbReference type="EMBL" id="FOFB01000010">
    <property type="protein sequence ID" value="SEQ45726.1"/>
    <property type="molecule type" value="Genomic_DNA"/>
</dbReference>
<dbReference type="PROSITE" id="PS51502">
    <property type="entry name" value="S_R_A_B_BARREL"/>
    <property type="match status" value="1"/>
</dbReference>
<dbReference type="Proteomes" id="UP000199021">
    <property type="component" value="Unassembled WGS sequence"/>
</dbReference>
<dbReference type="InParanoid" id="A0A1H9G6G9"/>
<dbReference type="PANTHER" id="PTHR33178">
    <property type="match status" value="1"/>
</dbReference>
<accession>A0A1H9G6G9</accession>
<dbReference type="InterPro" id="IPR044662">
    <property type="entry name" value="HS1/DABB1-like"/>
</dbReference>
<proteinExistence type="predicted"/>
<dbReference type="PANTHER" id="PTHR33178:SF10">
    <property type="entry name" value="STRESS-RESPONSE A_B BARREL DOMAIN-CONTAINING PROTEIN"/>
    <property type="match status" value="1"/>
</dbReference>
<keyword evidence="2" id="KW-0732">Signal</keyword>
<organism evidence="4 5">
    <name type="scientific">Neolewinella agarilytica</name>
    <dbReference type="NCBI Taxonomy" id="478744"/>
    <lineage>
        <taxon>Bacteria</taxon>
        <taxon>Pseudomonadati</taxon>
        <taxon>Bacteroidota</taxon>
        <taxon>Saprospiria</taxon>
        <taxon>Saprospirales</taxon>
        <taxon>Lewinellaceae</taxon>
        <taxon>Neolewinella</taxon>
    </lineage>
</organism>
<reference evidence="5" key="1">
    <citation type="submission" date="2016-10" db="EMBL/GenBank/DDBJ databases">
        <authorList>
            <person name="Varghese N."/>
            <person name="Submissions S."/>
        </authorList>
    </citation>
    <scope>NUCLEOTIDE SEQUENCE [LARGE SCALE GENOMIC DNA]</scope>
    <source>
        <strain evidence="5">DSM 24740</strain>
    </source>
</reference>
<feature type="chain" id="PRO_5011463348" evidence="2">
    <location>
        <begin position="34"/>
        <end position="151"/>
    </location>
</feature>
<feature type="domain" description="Stress-response A/B barrel" evidence="3">
    <location>
        <begin position="53"/>
        <end position="147"/>
    </location>
</feature>
<evidence type="ECO:0000313" key="5">
    <source>
        <dbReference type="Proteomes" id="UP000199021"/>
    </source>
</evidence>
<dbReference type="STRING" id="478744.SAMN05444359_11061"/>
<dbReference type="SMART" id="SM00886">
    <property type="entry name" value="Dabb"/>
    <property type="match status" value="1"/>
</dbReference>
<keyword evidence="5" id="KW-1185">Reference proteome</keyword>
<dbReference type="Gene3D" id="3.30.70.100">
    <property type="match status" value="1"/>
</dbReference>
<dbReference type="AlphaFoldDB" id="A0A1H9G6G9"/>
<evidence type="ECO:0000256" key="1">
    <source>
        <dbReference type="ARBA" id="ARBA00011738"/>
    </source>
</evidence>
<dbReference type="SUPFAM" id="SSF54909">
    <property type="entry name" value="Dimeric alpha+beta barrel"/>
    <property type="match status" value="1"/>
</dbReference>
<gene>
    <name evidence="4" type="ORF">SAMN05444359_11061</name>
</gene>
<sequence>MYILFYLRWMKHSLFFLLALLFCACGTDSTAEAITEVKTISVDVAAAAPDSLLRHAVMFSFKEESYPDGVAMVEAAFRELPEKIDAIHDFEWGTNNSPEGLDKGFTHLFFVTFKSEADREVYLPHPDHQAFVEVLGPHLADVLVLDYWTRD</sequence>
<name>A0A1H9G6G9_9BACT</name>
<evidence type="ECO:0000256" key="2">
    <source>
        <dbReference type="SAM" id="SignalP"/>
    </source>
</evidence>
<evidence type="ECO:0000259" key="3">
    <source>
        <dbReference type="PROSITE" id="PS51502"/>
    </source>
</evidence>
<feature type="signal peptide" evidence="2">
    <location>
        <begin position="1"/>
        <end position="33"/>
    </location>
</feature>
<dbReference type="InterPro" id="IPR011008">
    <property type="entry name" value="Dimeric_a/b-barrel"/>
</dbReference>
<dbReference type="InterPro" id="IPR013097">
    <property type="entry name" value="Dabb"/>
</dbReference>